<dbReference type="PROSITE" id="PS00194">
    <property type="entry name" value="THIOREDOXIN_1"/>
    <property type="match status" value="1"/>
</dbReference>
<dbReference type="InterPro" id="IPR036249">
    <property type="entry name" value="Thioredoxin-like_sf"/>
</dbReference>
<dbReference type="PANTHER" id="PTHR42852">
    <property type="entry name" value="THIOL:DISULFIDE INTERCHANGE PROTEIN DSBE"/>
    <property type="match status" value="1"/>
</dbReference>
<evidence type="ECO:0000256" key="4">
    <source>
        <dbReference type="ARBA" id="ARBA00023157"/>
    </source>
</evidence>
<organism evidence="7 8">
    <name type="scientific">Paenibacillus naphthalenovorans</name>
    <dbReference type="NCBI Taxonomy" id="162209"/>
    <lineage>
        <taxon>Bacteria</taxon>
        <taxon>Bacillati</taxon>
        <taxon>Bacillota</taxon>
        <taxon>Bacilli</taxon>
        <taxon>Bacillales</taxon>
        <taxon>Paenibacillaceae</taxon>
        <taxon>Paenibacillus</taxon>
    </lineage>
</organism>
<evidence type="ECO:0000259" key="6">
    <source>
        <dbReference type="PROSITE" id="PS51352"/>
    </source>
</evidence>
<keyword evidence="2" id="KW-0201">Cytochrome c-type biogenesis</keyword>
<dbReference type="CDD" id="cd02966">
    <property type="entry name" value="TlpA_like_family"/>
    <property type="match status" value="1"/>
</dbReference>
<keyword evidence="4" id="KW-1015">Disulfide bond</keyword>
<evidence type="ECO:0000313" key="8">
    <source>
        <dbReference type="Proteomes" id="UP000061660"/>
    </source>
</evidence>
<reference evidence="8" key="1">
    <citation type="submission" date="2015-12" db="EMBL/GenBank/DDBJ databases">
        <title>Complete genome sequences of two moderately thermophilic Paenibacillus species.</title>
        <authorList>
            <person name="Butler R.III."/>
            <person name="Wang J."/>
            <person name="Stark B.C."/>
            <person name="Pombert J.-F."/>
        </authorList>
    </citation>
    <scope>NUCLEOTIDE SEQUENCE [LARGE SCALE GENOMIC DNA]</scope>
    <source>
        <strain evidence="8">32O-Y</strain>
    </source>
</reference>
<dbReference type="PATRIC" id="fig|162209.4.peg.1489"/>
<dbReference type="RefSeq" id="WP_062408117.1">
    <property type="nucleotide sequence ID" value="NZ_CP013652.1"/>
</dbReference>
<dbReference type="Proteomes" id="UP000061660">
    <property type="component" value="Chromosome"/>
</dbReference>
<dbReference type="InterPro" id="IPR013766">
    <property type="entry name" value="Thioredoxin_domain"/>
</dbReference>
<dbReference type="GO" id="GO:0030313">
    <property type="term" value="C:cell envelope"/>
    <property type="evidence" value="ECO:0007669"/>
    <property type="project" value="UniProtKB-SubCell"/>
</dbReference>
<keyword evidence="3" id="KW-0735">Signal-anchor</keyword>
<evidence type="ECO:0000256" key="1">
    <source>
        <dbReference type="ARBA" id="ARBA00004196"/>
    </source>
</evidence>
<dbReference type="PROSITE" id="PS51352">
    <property type="entry name" value="THIOREDOXIN_2"/>
    <property type="match status" value="1"/>
</dbReference>
<protein>
    <submittedName>
        <fullName evidence="7">Thiol:disulfide interchange protein</fullName>
    </submittedName>
</protein>
<dbReference type="EMBL" id="CP013652">
    <property type="protein sequence ID" value="ALS21782.1"/>
    <property type="molecule type" value="Genomic_DNA"/>
</dbReference>
<keyword evidence="5" id="KW-0676">Redox-active center</keyword>
<dbReference type="SUPFAM" id="SSF52833">
    <property type="entry name" value="Thioredoxin-like"/>
    <property type="match status" value="1"/>
</dbReference>
<sequence precursor="true">MKRNAIVNLAIVVLLVFTCYSFWNKQEDSAFAAPNAAAPEVKLPDLDGRWVDIRKDADGKAVFLVFWTSWCEYCKKEASVLGELYGEFKDRIAFYAVNMTHQDDLKEVRSFVQAHRLPFPVLLDEKGEVTERYRVEYLPTFYLIGRDGIVEDLLIGEIPRERLLGKLQELAP</sequence>
<dbReference type="Pfam" id="PF00578">
    <property type="entry name" value="AhpC-TSA"/>
    <property type="match status" value="1"/>
</dbReference>
<evidence type="ECO:0000256" key="2">
    <source>
        <dbReference type="ARBA" id="ARBA00022748"/>
    </source>
</evidence>
<dbReference type="InterPro" id="IPR050553">
    <property type="entry name" value="Thioredoxin_ResA/DsbE_sf"/>
</dbReference>
<evidence type="ECO:0000313" key="7">
    <source>
        <dbReference type="EMBL" id="ALS21782.1"/>
    </source>
</evidence>
<dbReference type="OrthoDB" id="25753at2"/>
<dbReference type="GO" id="GO:0016209">
    <property type="term" value="F:antioxidant activity"/>
    <property type="evidence" value="ECO:0007669"/>
    <property type="project" value="InterPro"/>
</dbReference>
<dbReference type="PANTHER" id="PTHR42852:SF6">
    <property type="entry name" value="THIOL:DISULFIDE INTERCHANGE PROTEIN DSBE"/>
    <property type="match status" value="1"/>
</dbReference>
<name>A0A0U2VM08_9BACL</name>
<dbReference type="GO" id="GO:0016491">
    <property type="term" value="F:oxidoreductase activity"/>
    <property type="evidence" value="ECO:0007669"/>
    <property type="project" value="InterPro"/>
</dbReference>
<proteinExistence type="predicted"/>
<keyword evidence="3" id="KW-0812">Transmembrane</keyword>
<dbReference type="KEGG" id="pnp:IJ22_14060"/>
<dbReference type="InterPro" id="IPR000866">
    <property type="entry name" value="AhpC/TSA"/>
</dbReference>
<evidence type="ECO:0000256" key="3">
    <source>
        <dbReference type="ARBA" id="ARBA00022968"/>
    </source>
</evidence>
<evidence type="ECO:0000256" key="5">
    <source>
        <dbReference type="ARBA" id="ARBA00023284"/>
    </source>
</evidence>
<reference evidence="7 8" key="2">
    <citation type="journal article" date="2016" name="Genome Announc.">
        <title>Complete Genome Sequences of Two Interactive Moderate Thermophiles, Paenibacillus napthalenovorans 32O-Y and Paenibacillus sp. 32O-W.</title>
        <authorList>
            <person name="Butler R.R.III."/>
            <person name="Wang J."/>
            <person name="Stark B.C."/>
            <person name="Pombert J.F."/>
        </authorList>
    </citation>
    <scope>NUCLEOTIDE SEQUENCE [LARGE SCALE GENOMIC DNA]</scope>
    <source>
        <strain evidence="7 8">32O-Y</strain>
    </source>
</reference>
<dbReference type="GO" id="GO:0017004">
    <property type="term" value="P:cytochrome complex assembly"/>
    <property type="evidence" value="ECO:0007669"/>
    <property type="project" value="UniProtKB-KW"/>
</dbReference>
<feature type="domain" description="Thioredoxin" evidence="6">
    <location>
        <begin position="32"/>
        <end position="172"/>
    </location>
</feature>
<dbReference type="InterPro" id="IPR017937">
    <property type="entry name" value="Thioredoxin_CS"/>
</dbReference>
<accession>A0A0U2VM08</accession>
<dbReference type="Gene3D" id="3.40.30.10">
    <property type="entry name" value="Glutaredoxin"/>
    <property type="match status" value="1"/>
</dbReference>
<dbReference type="STRING" id="162209.IJ22_14060"/>
<dbReference type="AlphaFoldDB" id="A0A0U2VM08"/>
<keyword evidence="8" id="KW-1185">Reference proteome</keyword>
<gene>
    <name evidence="7" type="ORF">IJ22_14060</name>
</gene>
<comment type="subcellular location">
    <subcellularLocation>
        <location evidence="1">Cell envelope</location>
    </subcellularLocation>
</comment>